<evidence type="ECO:0000313" key="3">
    <source>
        <dbReference type="Proteomes" id="UP001458880"/>
    </source>
</evidence>
<evidence type="ECO:0000256" key="1">
    <source>
        <dbReference type="SAM" id="MobiDB-lite"/>
    </source>
</evidence>
<comment type="caution">
    <text evidence="2">The sequence shown here is derived from an EMBL/GenBank/DDBJ whole genome shotgun (WGS) entry which is preliminary data.</text>
</comment>
<accession>A0AAW1NKZ7</accession>
<feature type="region of interest" description="Disordered" evidence="1">
    <location>
        <begin position="93"/>
        <end position="115"/>
    </location>
</feature>
<evidence type="ECO:0000313" key="2">
    <source>
        <dbReference type="EMBL" id="KAK9759289.1"/>
    </source>
</evidence>
<dbReference type="AlphaFoldDB" id="A0AAW1NKZ7"/>
<name>A0AAW1NKZ7_POPJA</name>
<feature type="compositionally biased region" description="Basic and acidic residues" evidence="1">
    <location>
        <begin position="106"/>
        <end position="115"/>
    </location>
</feature>
<dbReference type="Proteomes" id="UP001458880">
    <property type="component" value="Unassembled WGS sequence"/>
</dbReference>
<keyword evidence="3" id="KW-1185">Reference proteome</keyword>
<protein>
    <submittedName>
        <fullName evidence="2">Uncharacterized protein</fullName>
    </submittedName>
</protein>
<reference evidence="2 3" key="1">
    <citation type="journal article" date="2024" name="BMC Genomics">
        <title>De novo assembly and annotation of Popillia japonica's genome with initial clues to its potential as an invasive pest.</title>
        <authorList>
            <person name="Cucini C."/>
            <person name="Boschi S."/>
            <person name="Funari R."/>
            <person name="Cardaioli E."/>
            <person name="Iannotti N."/>
            <person name="Marturano G."/>
            <person name="Paoli F."/>
            <person name="Bruttini M."/>
            <person name="Carapelli A."/>
            <person name="Frati F."/>
            <person name="Nardi F."/>
        </authorList>
    </citation>
    <scope>NUCLEOTIDE SEQUENCE [LARGE SCALE GENOMIC DNA]</scope>
    <source>
        <strain evidence="2">DMR45628</strain>
    </source>
</reference>
<proteinExistence type="predicted"/>
<dbReference type="EMBL" id="JASPKY010000001">
    <property type="protein sequence ID" value="KAK9759289.1"/>
    <property type="molecule type" value="Genomic_DNA"/>
</dbReference>
<sequence>MMYTGLRNYYKFSKNTQLTTGVEWVDNMMYTAEHLAEGFAATLAEKQFHVSRNSSLSLYNSKQERLKFQGFAATLAEKQFHVSRNSSLSLYNSKQELVGDDDDDGAGDRREKAVS</sequence>
<organism evidence="2 3">
    <name type="scientific">Popillia japonica</name>
    <name type="common">Japanese beetle</name>
    <dbReference type="NCBI Taxonomy" id="7064"/>
    <lineage>
        <taxon>Eukaryota</taxon>
        <taxon>Metazoa</taxon>
        <taxon>Ecdysozoa</taxon>
        <taxon>Arthropoda</taxon>
        <taxon>Hexapoda</taxon>
        <taxon>Insecta</taxon>
        <taxon>Pterygota</taxon>
        <taxon>Neoptera</taxon>
        <taxon>Endopterygota</taxon>
        <taxon>Coleoptera</taxon>
        <taxon>Polyphaga</taxon>
        <taxon>Scarabaeiformia</taxon>
        <taxon>Scarabaeidae</taxon>
        <taxon>Rutelinae</taxon>
        <taxon>Popillia</taxon>
    </lineage>
</organism>
<gene>
    <name evidence="2" type="ORF">QE152_g20</name>
</gene>